<reference evidence="2" key="1">
    <citation type="submission" date="2023-03" db="EMBL/GenBank/DDBJ databases">
        <title>Massive genome expansion in bonnet fungi (Mycena s.s.) driven by repeated elements and novel gene families across ecological guilds.</title>
        <authorList>
            <consortium name="Lawrence Berkeley National Laboratory"/>
            <person name="Harder C.B."/>
            <person name="Miyauchi S."/>
            <person name="Viragh M."/>
            <person name="Kuo A."/>
            <person name="Thoen E."/>
            <person name="Andreopoulos B."/>
            <person name="Lu D."/>
            <person name="Skrede I."/>
            <person name="Drula E."/>
            <person name="Henrissat B."/>
            <person name="Morin E."/>
            <person name="Kohler A."/>
            <person name="Barry K."/>
            <person name="LaButti K."/>
            <person name="Morin E."/>
            <person name="Salamov A."/>
            <person name="Lipzen A."/>
            <person name="Mereny Z."/>
            <person name="Hegedus B."/>
            <person name="Baldrian P."/>
            <person name="Stursova M."/>
            <person name="Weitz H."/>
            <person name="Taylor A."/>
            <person name="Grigoriev I.V."/>
            <person name="Nagy L.G."/>
            <person name="Martin F."/>
            <person name="Kauserud H."/>
        </authorList>
    </citation>
    <scope>NUCLEOTIDE SEQUENCE</scope>
    <source>
        <strain evidence="2">CBHHK200</strain>
    </source>
</reference>
<comment type="caution">
    <text evidence="2">The sequence shown here is derived from an EMBL/GenBank/DDBJ whole genome shotgun (WGS) entry which is preliminary data.</text>
</comment>
<evidence type="ECO:0000313" key="3">
    <source>
        <dbReference type="Proteomes" id="UP001218188"/>
    </source>
</evidence>
<keyword evidence="1" id="KW-0732">Signal</keyword>
<dbReference type="Proteomes" id="UP001218188">
    <property type="component" value="Unassembled WGS sequence"/>
</dbReference>
<proteinExistence type="predicted"/>
<accession>A0AAD6X8L3</accession>
<feature type="signal peptide" evidence="1">
    <location>
        <begin position="1"/>
        <end position="23"/>
    </location>
</feature>
<evidence type="ECO:0000313" key="2">
    <source>
        <dbReference type="EMBL" id="KAJ7038901.1"/>
    </source>
</evidence>
<dbReference type="AlphaFoldDB" id="A0AAD6X8L3"/>
<protein>
    <submittedName>
        <fullName evidence="2">Uncharacterized protein</fullName>
    </submittedName>
</protein>
<name>A0AAD6X8L3_9AGAR</name>
<sequence length="191" mass="19481">MLTSLFKCILVAISVSVVSLVSAIPTATDSDFPEVIPGPGLPSLASLGLTSEELYKRIPTPGTTFFLLLSARMNGAVSEEMKRLQPLFTLECGEVPPACPVADAVACFNFLNALGTTACTVNGETVTFCTSGSCHWFGSNISGGSSASSFCQDVATGGNAVINTCQGNGFVDGANAANGNGNLIVTISAES</sequence>
<dbReference type="EMBL" id="JARJCM010000029">
    <property type="protein sequence ID" value="KAJ7038901.1"/>
    <property type="molecule type" value="Genomic_DNA"/>
</dbReference>
<feature type="chain" id="PRO_5041994635" evidence="1">
    <location>
        <begin position="24"/>
        <end position="191"/>
    </location>
</feature>
<gene>
    <name evidence="2" type="ORF">C8F04DRAFT_1255470</name>
</gene>
<organism evidence="2 3">
    <name type="scientific">Mycena alexandri</name>
    <dbReference type="NCBI Taxonomy" id="1745969"/>
    <lineage>
        <taxon>Eukaryota</taxon>
        <taxon>Fungi</taxon>
        <taxon>Dikarya</taxon>
        <taxon>Basidiomycota</taxon>
        <taxon>Agaricomycotina</taxon>
        <taxon>Agaricomycetes</taxon>
        <taxon>Agaricomycetidae</taxon>
        <taxon>Agaricales</taxon>
        <taxon>Marasmiineae</taxon>
        <taxon>Mycenaceae</taxon>
        <taxon>Mycena</taxon>
    </lineage>
</organism>
<keyword evidence="3" id="KW-1185">Reference proteome</keyword>
<dbReference type="PANTHER" id="PTHR39603">
    <property type="entry name" value="CYANOVIRIN-N DOMAIN-CONTAINING PROTEIN"/>
    <property type="match status" value="1"/>
</dbReference>
<dbReference type="PANTHER" id="PTHR39603:SF1">
    <property type="entry name" value="CYANOVIRIN-N DOMAIN-CONTAINING PROTEIN"/>
    <property type="match status" value="1"/>
</dbReference>
<evidence type="ECO:0000256" key="1">
    <source>
        <dbReference type="SAM" id="SignalP"/>
    </source>
</evidence>